<evidence type="ECO:0000256" key="1">
    <source>
        <dbReference type="SAM" id="Phobius"/>
    </source>
</evidence>
<feature type="transmembrane region" description="Helical" evidence="1">
    <location>
        <begin position="126"/>
        <end position="143"/>
    </location>
</feature>
<dbReference type="Proteomes" id="UP001424441">
    <property type="component" value="Unassembled WGS sequence"/>
</dbReference>
<keyword evidence="1" id="KW-0812">Transmembrane</keyword>
<protein>
    <submittedName>
        <fullName evidence="2">Uncharacterized protein</fullName>
    </submittedName>
</protein>
<feature type="transmembrane region" description="Helical" evidence="1">
    <location>
        <begin position="89"/>
        <end position="106"/>
    </location>
</feature>
<keyword evidence="3" id="KW-1185">Reference proteome</keyword>
<keyword evidence="1" id="KW-1133">Transmembrane helix</keyword>
<dbReference type="EMBL" id="BAAADE010000001">
    <property type="protein sequence ID" value="GAA0595787.1"/>
    <property type="molecule type" value="Genomic_DNA"/>
</dbReference>
<name>A0ABP3QWQ2_9HYPH</name>
<comment type="caution">
    <text evidence="2">The sequence shown here is derived from an EMBL/GenBank/DDBJ whole genome shotgun (WGS) entry which is preliminary data.</text>
</comment>
<gene>
    <name evidence="2" type="ORF">GCM10008943_08630</name>
</gene>
<sequence>MNQSTILLILKILGGYFLTTLVALLSLLFVSDPKSFLFPEGIENPLEFIKSTGGVLLLGWTLTSFIMAIPCAIFIVISEFFGLKRRLPYLIFGAGLGVCVLYYNWLENLAHGRLMPFEDSLLKLTGLFISGAICGLIYWKIAGRNAGIIRQRMCD</sequence>
<feature type="transmembrane region" description="Helical" evidence="1">
    <location>
        <begin position="55"/>
        <end position="77"/>
    </location>
</feature>
<proteinExistence type="predicted"/>
<evidence type="ECO:0000313" key="3">
    <source>
        <dbReference type="Proteomes" id="UP001424441"/>
    </source>
</evidence>
<organism evidence="2 3">
    <name type="scientific">Paenochrobactrum glaciei</name>
    <dbReference type="NCBI Taxonomy" id="486407"/>
    <lineage>
        <taxon>Bacteria</taxon>
        <taxon>Pseudomonadati</taxon>
        <taxon>Pseudomonadota</taxon>
        <taxon>Alphaproteobacteria</taxon>
        <taxon>Hyphomicrobiales</taxon>
        <taxon>Brucellaceae</taxon>
        <taxon>Paenochrobactrum</taxon>
    </lineage>
</organism>
<reference evidence="3" key="1">
    <citation type="journal article" date="2019" name="Int. J. Syst. Evol. Microbiol.">
        <title>The Global Catalogue of Microorganisms (GCM) 10K type strain sequencing project: providing services to taxonomists for standard genome sequencing and annotation.</title>
        <authorList>
            <consortium name="The Broad Institute Genomics Platform"/>
            <consortium name="The Broad Institute Genome Sequencing Center for Infectious Disease"/>
            <person name="Wu L."/>
            <person name="Ma J."/>
        </authorList>
    </citation>
    <scope>NUCLEOTIDE SEQUENCE [LARGE SCALE GENOMIC DNA]</scope>
    <source>
        <strain evidence="3">JCM 15115</strain>
    </source>
</reference>
<accession>A0ABP3QWQ2</accession>
<keyword evidence="1" id="KW-0472">Membrane</keyword>
<evidence type="ECO:0000313" key="2">
    <source>
        <dbReference type="EMBL" id="GAA0595787.1"/>
    </source>
</evidence>
<dbReference type="RefSeq" id="WP_343801834.1">
    <property type="nucleotide sequence ID" value="NZ_BAAADE010000001.1"/>
</dbReference>
<feature type="transmembrane region" description="Helical" evidence="1">
    <location>
        <begin position="7"/>
        <end position="30"/>
    </location>
</feature>